<evidence type="ECO:0008006" key="3">
    <source>
        <dbReference type="Google" id="ProtNLM"/>
    </source>
</evidence>
<dbReference type="CDD" id="cd10170">
    <property type="entry name" value="ASKHA_NBD_HSP70"/>
    <property type="match status" value="1"/>
</dbReference>
<evidence type="ECO:0000313" key="2">
    <source>
        <dbReference type="Proteomes" id="UP000522262"/>
    </source>
</evidence>
<dbReference type="SUPFAM" id="SSF53067">
    <property type="entry name" value="Actin-like ATPase domain"/>
    <property type="match status" value="2"/>
</dbReference>
<dbReference type="Proteomes" id="UP000522262">
    <property type="component" value="Unassembled WGS sequence"/>
</dbReference>
<name>A0A8H5JNF6_9HYPO</name>
<dbReference type="Gene3D" id="3.30.420.40">
    <property type="match status" value="2"/>
</dbReference>
<keyword evidence="2" id="KW-1185">Reference proteome</keyword>
<protein>
    <recommendedName>
        <fullName evidence="3">Actin-like ATPase domain-containing protein</fullName>
    </recommendedName>
</protein>
<reference evidence="1 2" key="1">
    <citation type="submission" date="2020-05" db="EMBL/GenBank/DDBJ databases">
        <title>Identification and distribution of gene clusters putatively required for synthesis of sphingolipid metabolism inhibitors in phylogenetically diverse species of the filamentous fungus Fusarium.</title>
        <authorList>
            <person name="Kim H.-S."/>
            <person name="Busman M."/>
            <person name="Brown D.W."/>
            <person name="Divon H."/>
            <person name="Uhlig S."/>
            <person name="Proctor R.H."/>
        </authorList>
    </citation>
    <scope>NUCLEOTIDE SEQUENCE [LARGE SCALE GENOMIC DNA]</scope>
    <source>
        <strain evidence="1 2">NRRL 53147</strain>
    </source>
</reference>
<dbReference type="AlphaFoldDB" id="A0A8H5JNF6"/>
<dbReference type="InterPro" id="IPR043129">
    <property type="entry name" value="ATPase_NBD"/>
</dbReference>
<dbReference type="Gene3D" id="3.90.640.10">
    <property type="entry name" value="Actin, Chain A, domain 4"/>
    <property type="match status" value="1"/>
</dbReference>
<dbReference type="PANTHER" id="PTHR14187">
    <property type="entry name" value="ALPHA KINASE/ELONGATION FACTOR 2 KINASE"/>
    <property type="match status" value="1"/>
</dbReference>
<dbReference type="EMBL" id="JAAOAM010000009">
    <property type="protein sequence ID" value="KAF5558409.1"/>
    <property type="molecule type" value="Genomic_DNA"/>
</dbReference>
<evidence type="ECO:0000313" key="1">
    <source>
        <dbReference type="EMBL" id="KAF5558409.1"/>
    </source>
</evidence>
<comment type="caution">
    <text evidence="1">The sequence shown here is derived from an EMBL/GenBank/DDBJ whole genome shotgun (WGS) entry which is preliminary data.</text>
</comment>
<sequence length="515" mass="58647">MASRNPPQSRDRTCVIVGLDFDTTFSGISYAVLPQDLDRPISFRWQVDRGCCQERIPTQMEVSGTPIEWFKLSLLHPDDLEKDILDSEKFTKSNSARERMNLTVVDVTAAYLHKIWNTFRAELRHEVTDPLIQITFTVPVLWPDYARKSIYEALHQANIINNNVELAPEFVVEPEAAALAIFSAACYLDGEPFSKVRPGQVVIVCDCGGGTTDTVAYEIFSVHPFRVREVSPGQRILADHCILDDGFMKLLKEKIAQVISPRVFQTLKEEDYANIAYHHWDTCIKKFFGDGFPTRRIQLPFRWAGRRQRRMPVGEVTFTHDEIASIFNPVVEKITTLIETEMRNVSTLLSKDVSYLIMTGGFSQNRYLRDRISQTVNRVSPNTNTLDYPHSLGWNAVSQGAVLHALQTITATGPGTLQNRAIPNLRSVPAEAFSVEDHTNRDVSGIRVYVRQLQTEEPRTREVCTLSWKTLDVELNYGMKPVLKATLQIDFKWDGVVMEFSLFYCNIKQSSVEFK</sequence>
<gene>
    <name evidence="1" type="ORF">FMEXI_383</name>
</gene>
<accession>A0A8H5JNF6</accession>
<proteinExistence type="predicted"/>
<dbReference type="PANTHER" id="PTHR14187:SF5">
    <property type="entry name" value="HEAT SHOCK 70 KDA PROTEIN 12A"/>
    <property type="match status" value="1"/>
</dbReference>
<organism evidence="1 2">
    <name type="scientific">Fusarium mexicanum</name>
    <dbReference type="NCBI Taxonomy" id="751941"/>
    <lineage>
        <taxon>Eukaryota</taxon>
        <taxon>Fungi</taxon>
        <taxon>Dikarya</taxon>
        <taxon>Ascomycota</taxon>
        <taxon>Pezizomycotina</taxon>
        <taxon>Sordariomycetes</taxon>
        <taxon>Hypocreomycetidae</taxon>
        <taxon>Hypocreales</taxon>
        <taxon>Nectriaceae</taxon>
        <taxon>Fusarium</taxon>
        <taxon>Fusarium fujikuroi species complex</taxon>
    </lineage>
</organism>